<dbReference type="InterPro" id="IPR039424">
    <property type="entry name" value="SBP_5"/>
</dbReference>
<evidence type="ECO:0000313" key="4">
    <source>
        <dbReference type="Proteomes" id="UP000252479"/>
    </source>
</evidence>
<protein>
    <submittedName>
        <fullName evidence="3">ABC transporter substrate-binding protein</fullName>
    </submittedName>
</protein>
<dbReference type="Gene3D" id="3.10.105.10">
    <property type="entry name" value="Dipeptide-binding Protein, Domain 3"/>
    <property type="match status" value="1"/>
</dbReference>
<dbReference type="GO" id="GO:0043190">
    <property type="term" value="C:ATP-binding cassette (ABC) transporter complex"/>
    <property type="evidence" value="ECO:0007669"/>
    <property type="project" value="InterPro"/>
</dbReference>
<organism evidence="3 4">
    <name type="scientific">Vibrio casei</name>
    <dbReference type="NCBI Taxonomy" id="673372"/>
    <lineage>
        <taxon>Bacteria</taxon>
        <taxon>Pseudomonadati</taxon>
        <taxon>Pseudomonadota</taxon>
        <taxon>Gammaproteobacteria</taxon>
        <taxon>Vibrionales</taxon>
        <taxon>Vibrionaceae</taxon>
        <taxon>Vibrio</taxon>
    </lineage>
</organism>
<feature type="domain" description="Solute-binding protein family 5" evidence="2">
    <location>
        <begin position="81"/>
        <end position="459"/>
    </location>
</feature>
<dbReference type="PIRSF" id="PIRSF002741">
    <property type="entry name" value="MppA"/>
    <property type="match status" value="1"/>
</dbReference>
<dbReference type="GO" id="GO:0030288">
    <property type="term" value="C:outer membrane-bounded periplasmic space"/>
    <property type="evidence" value="ECO:0007669"/>
    <property type="project" value="UniProtKB-ARBA"/>
</dbReference>
<dbReference type="SUPFAM" id="SSF53850">
    <property type="entry name" value="Periplasmic binding protein-like II"/>
    <property type="match status" value="1"/>
</dbReference>
<proteinExistence type="predicted"/>
<keyword evidence="4" id="KW-1185">Reference proteome</keyword>
<dbReference type="AlphaFoldDB" id="A0A368LND9"/>
<dbReference type="PANTHER" id="PTHR30290:SF28">
    <property type="entry name" value="ABC TRANSPORTER PERIPLASMIC-BINDING PROTEIN SAPA-RELATED"/>
    <property type="match status" value="1"/>
</dbReference>
<dbReference type="PROSITE" id="PS51257">
    <property type="entry name" value="PROKAR_LIPOPROTEIN"/>
    <property type="match status" value="1"/>
</dbReference>
<dbReference type="Pfam" id="PF00496">
    <property type="entry name" value="SBP_bac_5"/>
    <property type="match status" value="1"/>
</dbReference>
<dbReference type="Proteomes" id="UP000252479">
    <property type="component" value="Unassembled WGS sequence"/>
</dbReference>
<dbReference type="GO" id="GO:1904680">
    <property type="term" value="F:peptide transmembrane transporter activity"/>
    <property type="evidence" value="ECO:0007669"/>
    <property type="project" value="TreeGrafter"/>
</dbReference>
<evidence type="ECO:0000313" key="3">
    <source>
        <dbReference type="EMBL" id="RCS73367.1"/>
    </source>
</evidence>
<dbReference type="InterPro" id="IPR030678">
    <property type="entry name" value="Peptide/Ni-bd"/>
</dbReference>
<accession>A0A368LND9</accession>
<dbReference type="CDD" id="cd08493">
    <property type="entry name" value="PBP2_DppA_like"/>
    <property type="match status" value="1"/>
</dbReference>
<name>A0A368LND9_9VIBR</name>
<comment type="caution">
    <text evidence="3">The sequence shown here is derived from an EMBL/GenBank/DDBJ whole genome shotgun (WGS) entry which is preliminary data.</text>
</comment>
<reference evidence="3 4" key="1">
    <citation type="journal article" date="2017" name="Elife">
        <title>Extensive horizontal gene transfer in cheese-associated bacteria.</title>
        <authorList>
            <person name="Bonham K.S."/>
            <person name="Wolfe B.E."/>
            <person name="Dutton R.J."/>
        </authorList>
    </citation>
    <scope>NUCLEOTIDE SEQUENCE [LARGE SCALE GENOMIC DNA]</scope>
    <source>
        <strain evidence="3 4">JB196</strain>
    </source>
</reference>
<feature type="signal peptide" evidence="1">
    <location>
        <begin position="1"/>
        <end position="23"/>
    </location>
</feature>
<feature type="chain" id="PRO_5016883759" evidence="1">
    <location>
        <begin position="24"/>
        <end position="543"/>
    </location>
</feature>
<keyword evidence="1" id="KW-0732">Signal</keyword>
<dbReference type="Gene3D" id="3.40.190.10">
    <property type="entry name" value="Periplasmic binding protein-like II"/>
    <property type="match status" value="1"/>
</dbReference>
<dbReference type="OrthoDB" id="9801912at2"/>
<sequence>MFKMPTFLRYVFILTFAIFGLTACDNMPKDNQVRQHGFIYCADTYPNFFNPQLSDGNKSIKAIAPQLFNSLLALDPQTLQPIPQLATQWVSNPNNTIYTFTLKDNVMFQSTAWFLPTRPFNADDVVFSFKRIIDSNNPFHYVNGAHYPWFQSIGFSKLVKDVVAVDDRHVTFTLNYPDNTFLSNIATIFASIHSAEYAEYLISIGKKSNMDQFPIGTGPFKMLDTENNDLIRLVRHAKYWNGEAKMEQVVFDFANRGTGTLAKLLRNECDVMTDPITSQLTVLDKAENIRTNTNQAMNVAFIAINTQHFALNNIKVRKALSFAVNRKNILESVYYGKGQVATSLLPSESWAYQDNSKQIRYDRAYAKALLKQAGYETGLHLTLWVPLTAQSFNPNPHKTAELIQSDFADIGITLNIMTEENVKRRVLTTQPNTDLVLTGWSANTGEPDSLLRPLLSCEAQQAGLNISMWCNPDFDFLLMLARESDQKRHRMNLYHQAQTMLTQALPIIPIAHGVQYQVHHSSLSGFALNPFNSGSFEHVVREK</sequence>
<evidence type="ECO:0000259" key="2">
    <source>
        <dbReference type="Pfam" id="PF00496"/>
    </source>
</evidence>
<dbReference type="Gene3D" id="3.90.76.10">
    <property type="entry name" value="Dipeptide-binding Protein, Domain 1"/>
    <property type="match status" value="1"/>
</dbReference>
<evidence type="ECO:0000256" key="1">
    <source>
        <dbReference type="SAM" id="SignalP"/>
    </source>
</evidence>
<dbReference type="InterPro" id="IPR000914">
    <property type="entry name" value="SBP_5_dom"/>
</dbReference>
<dbReference type="PANTHER" id="PTHR30290">
    <property type="entry name" value="PERIPLASMIC BINDING COMPONENT OF ABC TRANSPORTER"/>
    <property type="match status" value="1"/>
</dbReference>
<gene>
    <name evidence="3" type="ORF">CIK83_06910</name>
</gene>
<dbReference type="EMBL" id="QPGL01000001">
    <property type="protein sequence ID" value="RCS73367.1"/>
    <property type="molecule type" value="Genomic_DNA"/>
</dbReference>
<dbReference type="GO" id="GO:0015833">
    <property type="term" value="P:peptide transport"/>
    <property type="evidence" value="ECO:0007669"/>
    <property type="project" value="TreeGrafter"/>
</dbReference>